<dbReference type="Gene3D" id="3.40.50.720">
    <property type="entry name" value="NAD(P)-binding Rossmann-like Domain"/>
    <property type="match status" value="1"/>
</dbReference>
<evidence type="ECO:0000313" key="6">
    <source>
        <dbReference type="Proteomes" id="UP000054466"/>
    </source>
</evidence>
<dbReference type="InterPro" id="IPR036291">
    <property type="entry name" value="NAD(P)-bd_dom_sf"/>
</dbReference>
<accession>A0A0D2DH32</accession>
<feature type="region of interest" description="Disordered" evidence="4">
    <location>
        <begin position="217"/>
        <end position="251"/>
    </location>
</feature>
<dbReference type="EMBL" id="KN847040">
    <property type="protein sequence ID" value="KIW35059.1"/>
    <property type="molecule type" value="Genomic_DNA"/>
</dbReference>
<dbReference type="InterPro" id="IPR002347">
    <property type="entry name" value="SDR_fam"/>
</dbReference>
<dbReference type="VEuPathDB" id="FungiDB:PV07_01782"/>
<gene>
    <name evidence="5" type="ORF">PV07_01782</name>
</gene>
<keyword evidence="2" id="KW-0521">NADP</keyword>
<reference evidence="5 6" key="1">
    <citation type="submission" date="2015-01" db="EMBL/GenBank/DDBJ databases">
        <title>The Genome Sequence of Cladophialophora immunda CBS83496.</title>
        <authorList>
            <consortium name="The Broad Institute Genomics Platform"/>
            <person name="Cuomo C."/>
            <person name="de Hoog S."/>
            <person name="Gorbushina A."/>
            <person name="Stielow B."/>
            <person name="Teixiera M."/>
            <person name="Abouelleil A."/>
            <person name="Chapman S.B."/>
            <person name="Priest M."/>
            <person name="Young S.K."/>
            <person name="Wortman J."/>
            <person name="Nusbaum C."/>
            <person name="Birren B."/>
        </authorList>
    </citation>
    <scope>NUCLEOTIDE SEQUENCE [LARGE SCALE GENOMIC DNA]</scope>
    <source>
        <strain evidence="5 6">CBS 83496</strain>
    </source>
</reference>
<dbReference type="GO" id="GO:0016491">
    <property type="term" value="F:oxidoreductase activity"/>
    <property type="evidence" value="ECO:0007669"/>
    <property type="project" value="UniProtKB-KW"/>
</dbReference>
<organism evidence="5 6">
    <name type="scientific">Cladophialophora immunda</name>
    <dbReference type="NCBI Taxonomy" id="569365"/>
    <lineage>
        <taxon>Eukaryota</taxon>
        <taxon>Fungi</taxon>
        <taxon>Dikarya</taxon>
        <taxon>Ascomycota</taxon>
        <taxon>Pezizomycotina</taxon>
        <taxon>Eurotiomycetes</taxon>
        <taxon>Chaetothyriomycetidae</taxon>
        <taxon>Chaetothyriales</taxon>
        <taxon>Herpotrichiellaceae</taxon>
        <taxon>Cladophialophora</taxon>
    </lineage>
</organism>
<dbReference type="STRING" id="569365.A0A0D2DH32"/>
<keyword evidence="3" id="KW-0560">Oxidoreductase</keyword>
<sequence>MAPRLTWTPDSLPSLEGRTYVVTGGNAGIGRWTVHHLALHGATVYMTSRSAEKGAAAISAITAAIQTTHPAETADGVAARIHLVVMDLMSLRSVVAGARRIRAECAQLHGLVNSAGIMATPYLRSEDGYEAQWQTNYLAHWVLTQHLAPLLEATARTAPEGCVRVVNVSSMGHAATFKDGIRFDDTGLQGAFTFRRYAQSKLANILHANALHARYNTKASSSLPPSSAPAPRHTPESDSTTTEPTNADADATAPAPHIWAISLHPGNIDTQLNARAWGGSTLAPLLRCMGVYLTPEQGSYNSLWAVAGAEVTRAMSGGYFVPVGERKAPSKLAQDRPDGELARRLWDWTEREMRAKGFLDGV</sequence>
<evidence type="ECO:0000256" key="1">
    <source>
        <dbReference type="ARBA" id="ARBA00006484"/>
    </source>
</evidence>
<dbReference type="HOGENOM" id="CLU_010194_44_6_1"/>
<dbReference type="PANTHER" id="PTHR24320">
    <property type="entry name" value="RETINOL DEHYDROGENASE"/>
    <property type="match status" value="1"/>
</dbReference>
<proteinExistence type="inferred from homology"/>
<dbReference type="RefSeq" id="XP_016255275.1">
    <property type="nucleotide sequence ID" value="XM_016388347.1"/>
</dbReference>
<protein>
    <recommendedName>
        <fullName evidence="7">Ketoreductase (KR) domain-containing protein</fullName>
    </recommendedName>
</protein>
<comment type="similarity">
    <text evidence="1">Belongs to the short-chain dehydrogenases/reductases (SDR) family.</text>
</comment>
<dbReference type="AlphaFoldDB" id="A0A0D2DH32"/>
<evidence type="ECO:0000256" key="4">
    <source>
        <dbReference type="SAM" id="MobiDB-lite"/>
    </source>
</evidence>
<name>A0A0D2DH32_9EURO</name>
<evidence type="ECO:0000256" key="2">
    <source>
        <dbReference type="ARBA" id="ARBA00022857"/>
    </source>
</evidence>
<evidence type="ECO:0000256" key="3">
    <source>
        <dbReference type="ARBA" id="ARBA00023002"/>
    </source>
</evidence>
<dbReference type="Proteomes" id="UP000054466">
    <property type="component" value="Unassembled WGS sequence"/>
</dbReference>
<evidence type="ECO:0008006" key="7">
    <source>
        <dbReference type="Google" id="ProtNLM"/>
    </source>
</evidence>
<dbReference type="SUPFAM" id="SSF51735">
    <property type="entry name" value="NAD(P)-binding Rossmann-fold domains"/>
    <property type="match status" value="1"/>
</dbReference>
<dbReference type="PRINTS" id="PR00081">
    <property type="entry name" value="GDHRDH"/>
</dbReference>
<dbReference type="OrthoDB" id="191139at2759"/>
<keyword evidence="6" id="KW-1185">Reference proteome</keyword>
<dbReference type="GeneID" id="27340976"/>
<dbReference type="Pfam" id="PF00106">
    <property type="entry name" value="adh_short"/>
    <property type="match status" value="1"/>
</dbReference>
<evidence type="ECO:0000313" key="5">
    <source>
        <dbReference type="EMBL" id="KIW35059.1"/>
    </source>
</evidence>
<dbReference type="PANTHER" id="PTHR24320:SF282">
    <property type="entry name" value="WW DOMAIN-CONTAINING OXIDOREDUCTASE"/>
    <property type="match status" value="1"/>
</dbReference>